<evidence type="ECO:0000313" key="1">
    <source>
        <dbReference type="EMBL" id="CZS91593.1"/>
    </source>
</evidence>
<keyword evidence="2" id="KW-1185">Reference proteome</keyword>
<organism evidence="1 2">
    <name type="scientific">Rhynchosporium graminicola</name>
    <dbReference type="NCBI Taxonomy" id="2792576"/>
    <lineage>
        <taxon>Eukaryota</taxon>
        <taxon>Fungi</taxon>
        <taxon>Dikarya</taxon>
        <taxon>Ascomycota</taxon>
        <taxon>Pezizomycotina</taxon>
        <taxon>Leotiomycetes</taxon>
        <taxon>Helotiales</taxon>
        <taxon>Ploettnerulaceae</taxon>
        <taxon>Rhynchosporium</taxon>
    </lineage>
</organism>
<dbReference type="InParanoid" id="A0A1E1K0J3"/>
<gene>
    <name evidence="1" type="ORF">RCO7_07017</name>
</gene>
<sequence>MSNTARSLDETIDPLAEWGTQMWDDTLLALDRMTKQAEPTGLLGRDFQTVNELLNGVSTPSPASFSSSTQETDIFLSVQLAFVITKFKLVREIELRSNNTKPIGMVTSFFTPTILALEKSVESFAADRSTIIERYQEAMTRLNPGLAHLTG</sequence>
<evidence type="ECO:0000313" key="2">
    <source>
        <dbReference type="Proteomes" id="UP000178129"/>
    </source>
</evidence>
<accession>A0A1E1K0J3</accession>
<protein>
    <submittedName>
        <fullName evidence="1">Uncharacterized protein</fullName>
    </submittedName>
</protein>
<dbReference type="Proteomes" id="UP000178129">
    <property type="component" value="Unassembled WGS sequence"/>
</dbReference>
<proteinExistence type="predicted"/>
<reference evidence="2" key="1">
    <citation type="submission" date="2016-03" db="EMBL/GenBank/DDBJ databases">
        <authorList>
            <person name="Ploux O."/>
        </authorList>
    </citation>
    <scope>NUCLEOTIDE SEQUENCE [LARGE SCALE GENOMIC DNA]</scope>
    <source>
        <strain evidence="2">UK7</strain>
    </source>
</reference>
<name>A0A1E1K0J3_9HELO</name>
<dbReference type="AlphaFoldDB" id="A0A1E1K0J3"/>
<dbReference type="EMBL" id="FJUW01000004">
    <property type="protein sequence ID" value="CZS91593.1"/>
    <property type="molecule type" value="Genomic_DNA"/>
</dbReference>
<comment type="caution">
    <text evidence="1">The sequence shown here is derived from an EMBL/GenBank/DDBJ whole genome shotgun (WGS) entry which is preliminary data.</text>
</comment>